<dbReference type="GO" id="GO:0098505">
    <property type="term" value="F:G-rich strand telomeric DNA binding"/>
    <property type="evidence" value="ECO:0007669"/>
    <property type="project" value="TreeGrafter"/>
</dbReference>
<evidence type="ECO:0000256" key="2">
    <source>
        <dbReference type="ARBA" id="ARBA00022454"/>
    </source>
</evidence>
<dbReference type="InterPro" id="IPR028389">
    <property type="entry name" value="POT1"/>
</dbReference>
<keyword evidence="3" id="KW-0779">Telomere</keyword>
<accession>A0AAW1SSS9</accession>
<dbReference type="GO" id="GO:0032210">
    <property type="term" value="P:regulation of telomere maintenance via telomerase"/>
    <property type="evidence" value="ECO:0007669"/>
    <property type="project" value="TreeGrafter"/>
</dbReference>
<dbReference type="InterPro" id="IPR012340">
    <property type="entry name" value="NA-bd_OB-fold"/>
</dbReference>
<dbReference type="Pfam" id="PF25507">
    <property type="entry name" value="OB_POT1A"/>
    <property type="match status" value="1"/>
</dbReference>
<dbReference type="GO" id="GO:0010521">
    <property type="term" value="F:telomerase inhibitor activity"/>
    <property type="evidence" value="ECO:0007669"/>
    <property type="project" value="TreeGrafter"/>
</dbReference>
<evidence type="ECO:0000259" key="6">
    <source>
        <dbReference type="SMART" id="SM00976"/>
    </source>
</evidence>
<evidence type="ECO:0000256" key="1">
    <source>
        <dbReference type="ARBA" id="ARBA00004574"/>
    </source>
</evidence>
<comment type="caution">
    <text evidence="7">The sequence shown here is derived from an EMBL/GenBank/DDBJ whole genome shotgun (WGS) entry which is preliminary data.</text>
</comment>
<name>A0AAW1SSS9_9CHLO</name>
<proteinExistence type="predicted"/>
<keyword evidence="4" id="KW-0238">DNA-binding</keyword>
<feature type="region of interest" description="Disordered" evidence="5">
    <location>
        <begin position="217"/>
        <end position="238"/>
    </location>
</feature>
<dbReference type="CDD" id="cd04497">
    <property type="entry name" value="hPOT1_OB1_like"/>
    <property type="match status" value="1"/>
</dbReference>
<evidence type="ECO:0000256" key="5">
    <source>
        <dbReference type="SAM" id="MobiDB-lite"/>
    </source>
</evidence>
<dbReference type="SMART" id="SM00976">
    <property type="entry name" value="Telo_bind"/>
    <property type="match status" value="1"/>
</dbReference>
<keyword evidence="8" id="KW-1185">Reference proteome</keyword>
<gene>
    <name evidence="7" type="ORF">WJX84_004579</name>
</gene>
<comment type="subcellular location">
    <subcellularLocation>
        <location evidence="1">Chromosome</location>
        <location evidence="1">Telomere</location>
    </subcellularLocation>
</comment>
<dbReference type="AlphaFoldDB" id="A0AAW1SSS9"/>
<evidence type="ECO:0000313" key="7">
    <source>
        <dbReference type="EMBL" id="KAK9854175.1"/>
    </source>
</evidence>
<dbReference type="InterPro" id="IPR057620">
    <property type="entry name" value="POT1A/B-like_OB"/>
</dbReference>
<dbReference type="SUPFAM" id="SSF50249">
    <property type="entry name" value="Nucleic acid-binding proteins"/>
    <property type="match status" value="2"/>
</dbReference>
<evidence type="ECO:0000256" key="3">
    <source>
        <dbReference type="ARBA" id="ARBA00022895"/>
    </source>
</evidence>
<feature type="domain" description="Telomeric single stranded DNA binding POT1/Cdc13" evidence="6">
    <location>
        <begin position="11"/>
        <end position="161"/>
    </location>
</feature>
<sequence length="511" mass="56749">MQVQSRTEYLYLTLKEIAEQTTNLLPKHRIDCNTFALVADCSAPRNTRGTDWVSNVLLVDPTTEAEGSNLQKGIECLLFASDPSALPATSCAGDILRLHRVTAQAFNNRLQLVGKIGSACAFCLFAGHGQDMIPSQVASATYSISDMDSRIVLYLRQFKRNHQHPFAGTHEYMKRIRDVRPGDYFDCYCKVLAVEDHEADMPAAFFIWDGTDAFPFPTSADTRQERQPEESEKGTAWDSAERKAIRFEAVPGTFQLPSLGAALPVILYNLPQPGDRSQASRSLPKRGAWIKLRNVVAWVIKGQLQARFISRSKWSPAQVDDAILAGIRRREHSGQVSEWAPSAPVQWAAAAREMTSMPFTTLRQILAQAGVAAPARYKCLVRLLEHHPADVADFCQPIDVRGASDGSRGSDRRWRFALKLRLEDGTADADALLYGQDGEDFFQVAAQDLRQNEAAASEVEAKMSHLLGEHADGEAGIWMACCLKTFWSDRAHPWQSMHLRLLATTMCGAPQ</sequence>
<dbReference type="PANTHER" id="PTHR14513:SF0">
    <property type="entry name" value="PROTECTION OF TELOMERES PROTEIN 1"/>
    <property type="match status" value="1"/>
</dbReference>
<reference evidence="7 8" key="1">
    <citation type="journal article" date="2024" name="Nat. Commun.">
        <title>Phylogenomics reveals the evolutionary origins of lichenization in chlorophyte algae.</title>
        <authorList>
            <person name="Puginier C."/>
            <person name="Libourel C."/>
            <person name="Otte J."/>
            <person name="Skaloud P."/>
            <person name="Haon M."/>
            <person name="Grisel S."/>
            <person name="Petersen M."/>
            <person name="Berrin J.G."/>
            <person name="Delaux P.M."/>
            <person name="Dal Grande F."/>
            <person name="Keller J."/>
        </authorList>
    </citation>
    <scope>NUCLEOTIDE SEQUENCE [LARGE SCALE GENOMIC DNA]</scope>
    <source>
        <strain evidence="7 8">SAG 2523</strain>
    </source>
</reference>
<dbReference type="EMBL" id="JALJOV010001116">
    <property type="protein sequence ID" value="KAK9854175.1"/>
    <property type="molecule type" value="Genomic_DNA"/>
</dbReference>
<protein>
    <recommendedName>
        <fullName evidence="6">Telomeric single stranded DNA binding POT1/Cdc13 domain-containing protein</fullName>
    </recommendedName>
</protein>
<evidence type="ECO:0000313" key="8">
    <source>
        <dbReference type="Proteomes" id="UP001485043"/>
    </source>
</evidence>
<dbReference type="GO" id="GO:0000783">
    <property type="term" value="C:nuclear telomere cap complex"/>
    <property type="evidence" value="ECO:0007669"/>
    <property type="project" value="TreeGrafter"/>
</dbReference>
<organism evidence="7 8">
    <name type="scientific">Apatococcus fuscideae</name>
    <dbReference type="NCBI Taxonomy" id="2026836"/>
    <lineage>
        <taxon>Eukaryota</taxon>
        <taxon>Viridiplantae</taxon>
        <taxon>Chlorophyta</taxon>
        <taxon>core chlorophytes</taxon>
        <taxon>Trebouxiophyceae</taxon>
        <taxon>Chlorellales</taxon>
        <taxon>Chlorellaceae</taxon>
        <taxon>Apatococcus</taxon>
    </lineage>
</organism>
<dbReference type="Gene3D" id="2.40.50.140">
    <property type="entry name" value="Nucleic acid-binding proteins"/>
    <property type="match status" value="3"/>
</dbReference>
<dbReference type="Pfam" id="PF02765">
    <property type="entry name" value="POT1"/>
    <property type="match status" value="1"/>
</dbReference>
<dbReference type="GO" id="GO:0016233">
    <property type="term" value="P:telomere capping"/>
    <property type="evidence" value="ECO:0007669"/>
    <property type="project" value="TreeGrafter"/>
</dbReference>
<feature type="compositionally biased region" description="Basic and acidic residues" evidence="5">
    <location>
        <begin position="222"/>
        <end position="238"/>
    </location>
</feature>
<dbReference type="Proteomes" id="UP001485043">
    <property type="component" value="Unassembled WGS sequence"/>
</dbReference>
<dbReference type="PANTHER" id="PTHR14513">
    <property type="entry name" value="PROTECTION OF TELOMERES 1"/>
    <property type="match status" value="1"/>
</dbReference>
<evidence type="ECO:0000256" key="4">
    <source>
        <dbReference type="ARBA" id="ARBA00023125"/>
    </source>
</evidence>
<dbReference type="InterPro" id="IPR011564">
    <property type="entry name" value="Telomer_end-bd_POT1/Cdc13"/>
</dbReference>
<keyword evidence="2" id="KW-0158">Chromosome</keyword>